<proteinExistence type="predicted"/>
<sequence length="699" mass="76358">MDTDTHNIPYPTGVLPLHQIHKPPFTIESPGCEKVPGETIPRRHPKAKDGLIARPAEGINTVFDIVQRSARVYPDRGGIGSRKLIELHEEVKTVKQKKVDGQTKEVEKKWQYFELSGYSFISFKEYETLVLQLGSGLRKLGLSPVQKLHFFGATSMNWLAMSHACASQSISIVTAYDTLGEEGFQHTLVQTQSDAIFIDPHLLKVATNPLKKSNVKTVIVNDACIFGHPNDMENFAAANPEFKVLTVEQLRSLGENNMVDPVPAKPTDLFCIMYTSGSAGPPKGACITHEVLVAGVAGIYTSVDEIVSYRDYLLCYLPLAHIFELTVENLAIFIGGTLGYGSPRTLSDASTRNCAGDMKELGPTIMMGVPQVWETIRKGINAKLEASALLKNAFWAALNFKSFMSRYRLPGANIFDNIIFGKVRDLAGGRVRFTVNGASGIAEGTKHVISHVIAPMIIGYGLTETCACGALGSPLEFALDTLGPVAGSLEIKLVSVPEFGYSTDAKVPQGEIWARGTSLMKGYYNNPEETEKAITPDGWFKTGDVGEFDADGHLRVIDRIKNLIKLQGGEYIALEKLESIYRGARTVMNVMVHADPAHSRPIAVIMPEVKALMSIAEGLGVDEHDMYHDARVKEAVLEDLRATGKSGGLAAMELVAGVVLTHDEWTPHSGLVTATQKLNRRVIIETFKREIAAVLKDTP</sequence>
<reference evidence="1" key="1">
    <citation type="submission" date="2021-11" db="EMBL/GenBank/DDBJ databases">
        <title>Fusarium solani-melongenae Genome sequencing and assembly.</title>
        <authorList>
            <person name="Xie S."/>
            <person name="Huang L."/>
            <person name="Zhang X."/>
        </authorList>
    </citation>
    <scope>NUCLEOTIDE SEQUENCE</scope>
    <source>
        <strain evidence="1">CRI 24-3</strain>
    </source>
</reference>
<name>A0ACD3ZJ16_FUSSC</name>
<gene>
    <name evidence="1" type="ORF">LCI18_012003</name>
</gene>
<keyword evidence="2" id="KW-1185">Reference proteome</keyword>
<dbReference type="Proteomes" id="UP000830768">
    <property type="component" value="Chromosome 10"/>
</dbReference>
<evidence type="ECO:0000313" key="1">
    <source>
        <dbReference type="EMBL" id="UPL01069.1"/>
    </source>
</evidence>
<accession>A0ACD3ZJ16</accession>
<dbReference type="EMBL" id="CP090038">
    <property type="protein sequence ID" value="UPL01069.1"/>
    <property type="molecule type" value="Genomic_DNA"/>
</dbReference>
<evidence type="ECO:0000313" key="2">
    <source>
        <dbReference type="Proteomes" id="UP000830768"/>
    </source>
</evidence>
<organism evidence="1 2">
    <name type="scientific">Fusarium solani subsp. cucurbitae</name>
    <name type="common">Neocosmosporum cucurbitae</name>
    <dbReference type="NCBI Taxonomy" id="2747967"/>
    <lineage>
        <taxon>Eukaryota</taxon>
        <taxon>Fungi</taxon>
        <taxon>Dikarya</taxon>
        <taxon>Ascomycota</taxon>
        <taxon>Pezizomycotina</taxon>
        <taxon>Sordariomycetes</taxon>
        <taxon>Hypocreomycetidae</taxon>
        <taxon>Hypocreales</taxon>
        <taxon>Nectriaceae</taxon>
        <taxon>Fusarium</taxon>
        <taxon>Fusarium solani species complex</taxon>
    </lineage>
</organism>
<protein>
    <submittedName>
        <fullName evidence="1">Uncharacterized protein</fullName>
    </submittedName>
</protein>